<evidence type="ECO:0000313" key="6">
    <source>
        <dbReference type="Proteomes" id="UP000799092"/>
    </source>
</evidence>
<dbReference type="GO" id="GO:0003677">
    <property type="term" value="F:DNA binding"/>
    <property type="evidence" value="ECO:0007669"/>
    <property type="project" value="UniProtKB-UniRule"/>
</dbReference>
<organism evidence="5 6">
    <name type="scientific">Aquibacillus halophilus</name>
    <dbReference type="NCBI Taxonomy" id="930132"/>
    <lineage>
        <taxon>Bacteria</taxon>
        <taxon>Bacillati</taxon>
        <taxon>Bacillota</taxon>
        <taxon>Bacilli</taxon>
        <taxon>Bacillales</taxon>
        <taxon>Bacillaceae</taxon>
        <taxon>Aquibacillus</taxon>
    </lineage>
</organism>
<evidence type="ECO:0000259" key="4">
    <source>
        <dbReference type="PROSITE" id="PS50977"/>
    </source>
</evidence>
<evidence type="ECO:0000313" key="5">
    <source>
        <dbReference type="EMBL" id="MRH45058.1"/>
    </source>
</evidence>
<name>A0A6A8DH78_9BACI</name>
<feature type="domain" description="HTH tetR-type" evidence="4">
    <location>
        <begin position="21"/>
        <end position="81"/>
    </location>
</feature>
<dbReference type="PROSITE" id="PS50977">
    <property type="entry name" value="HTH_TETR_2"/>
    <property type="match status" value="1"/>
</dbReference>
<dbReference type="OrthoDB" id="9814703at2"/>
<evidence type="ECO:0000256" key="2">
    <source>
        <dbReference type="ARBA" id="ARBA00023125"/>
    </source>
</evidence>
<dbReference type="AlphaFoldDB" id="A0A6A8DH78"/>
<gene>
    <name evidence="5" type="ORF">GH741_20665</name>
</gene>
<reference evidence="5" key="1">
    <citation type="submission" date="2019-11" db="EMBL/GenBank/DDBJ databases">
        <authorList>
            <person name="Li J."/>
        </authorList>
    </citation>
    <scope>NUCLEOTIDE SEQUENCE</scope>
    <source>
        <strain evidence="5">B6B</strain>
    </source>
</reference>
<dbReference type="Proteomes" id="UP000799092">
    <property type="component" value="Unassembled WGS sequence"/>
</dbReference>
<dbReference type="Pfam" id="PF00440">
    <property type="entry name" value="TetR_N"/>
    <property type="match status" value="1"/>
</dbReference>
<proteinExistence type="predicted"/>
<accession>A0A6A8DH78</accession>
<keyword evidence="6" id="KW-1185">Reference proteome</keyword>
<dbReference type="PRINTS" id="PR00455">
    <property type="entry name" value="HTHTETR"/>
</dbReference>
<protein>
    <submittedName>
        <fullName evidence="5">TetR family transcriptional regulator</fullName>
    </submittedName>
</protein>
<dbReference type="Gene3D" id="1.10.357.10">
    <property type="entry name" value="Tetracycline Repressor, domain 2"/>
    <property type="match status" value="1"/>
</dbReference>
<comment type="caution">
    <text evidence="5">The sequence shown here is derived from an EMBL/GenBank/DDBJ whole genome shotgun (WGS) entry which is preliminary data.</text>
</comment>
<keyword evidence="1" id="KW-0678">Repressor</keyword>
<dbReference type="SUPFAM" id="SSF46689">
    <property type="entry name" value="Homeodomain-like"/>
    <property type="match status" value="1"/>
</dbReference>
<dbReference type="EMBL" id="WJNG01000024">
    <property type="protein sequence ID" value="MRH45058.1"/>
    <property type="molecule type" value="Genomic_DNA"/>
</dbReference>
<feature type="DNA-binding region" description="H-T-H motif" evidence="3">
    <location>
        <begin position="44"/>
        <end position="63"/>
    </location>
</feature>
<dbReference type="InterPro" id="IPR009057">
    <property type="entry name" value="Homeodomain-like_sf"/>
</dbReference>
<evidence type="ECO:0000256" key="1">
    <source>
        <dbReference type="ARBA" id="ARBA00022491"/>
    </source>
</evidence>
<dbReference type="InterPro" id="IPR001647">
    <property type="entry name" value="HTH_TetR"/>
</dbReference>
<dbReference type="InterPro" id="IPR050624">
    <property type="entry name" value="HTH-type_Tx_Regulator"/>
</dbReference>
<evidence type="ECO:0000256" key="3">
    <source>
        <dbReference type="PROSITE-ProRule" id="PRU00335"/>
    </source>
</evidence>
<sequence length="219" mass="25518">MNEFTFGGCKYMVGLRAEKKQQNQISIVKEATKSFFEKGYQQSTMAEIAKNAKVGTGTIYNYYPSKGKLLLAVFEDEFVRLQNDKGTEIELDDGNLVQQITRITEIFMSFLEDFPKSFWREIIHVMTEDAEESEGIRQGLFGLDDEMMTIVKGTIEKHEDSFKTQFDSTQGTRAIYNILMMQFMIFIYDDQMTYHQLLTLIKQQITFLFVGKLKEEMEE</sequence>
<dbReference type="PANTHER" id="PTHR43479">
    <property type="entry name" value="ACREF/ENVCD OPERON REPRESSOR-RELATED"/>
    <property type="match status" value="1"/>
</dbReference>
<dbReference type="PANTHER" id="PTHR43479:SF11">
    <property type="entry name" value="ACREF_ENVCD OPERON REPRESSOR-RELATED"/>
    <property type="match status" value="1"/>
</dbReference>
<keyword evidence="2 3" id="KW-0238">DNA-binding</keyword>